<dbReference type="AlphaFoldDB" id="A0A5N0ENT0"/>
<name>A0A5N0ENT0_9NOCA</name>
<dbReference type="Proteomes" id="UP000323876">
    <property type="component" value="Unassembled WGS sequence"/>
</dbReference>
<reference evidence="1 2" key="1">
    <citation type="submission" date="2019-09" db="EMBL/GenBank/DDBJ databases">
        <authorList>
            <person name="Wang X."/>
        </authorList>
    </citation>
    <scope>NUCLEOTIDE SEQUENCE [LARGE SCALE GENOMIC DNA]</scope>
    <source>
        <strain evidence="1 2">CICC 11023</strain>
    </source>
</reference>
<dbReference type="OrthoDB" id="9792518at2"/>
<dbReference type="InterPro" id="IPR056238">
    <property type="entry name" value="YunG-like"/>
</dbReference>
<proteinExistence type="predicted"/>
<sequence length="140" mass="15823">MRWHAGYVVSPTFAAIEQALRDSWAADTCSPDDVARAAWDFGNPAWGHCDITALVLHDVFGGELVLGEVFLDGERRGYHWWNQLPDGTEIDLTREQFRLGETVTNRRIVHRPAGPLRRRGDEYALLRRRVAERIGSALPG</sequence>
<evidence type="ECO:0000313" key="2">
    <source>
        <dbReference type="Proteomes" id="UP000323876"/>
    </source>
</evidence>
<comment type="caution">
    <text evidence="1">The sequence shown here is derived from an EMBL/GenBank/DDBJ whole genome shotgun (WGS) entry which is preliminary data.</text>
</comment>
<keyword evidence="2" id="KW-1185">Reference proteome</keyword>
<accession>A0A5N0ENT0</accession>
<dbReference type="Pfam" id="PF24585">
    <property type="entry name" value="YunG"/>
    <property type="match status" value="1"/>
</dbReference>
<evidence type="ECO:0000313" key="1">
    <source>
        <dbReference type="EMBL" id="KAA8890643.1"/>
    </source>
</evidence>
<dbReference type="EMBL" id="VXLC01000001">
    <property type="protein sequence ID" value="KAA8890643.1"/>
    <property type="molecule type" value="Genomic_DNA"/>
</dbReference>
<protein>
    <submittedName>
        <fullName evidence="1">Uncharacterized protein</fullName>
    </submittedName>
</protein>
<organism evidence="1 2">
    <name type="scientific">Nocardia colli</name>
    <dbReference type="NCBI Taxonomy" id="2545717"/>
    <lineage>
        <taxon>Bacteria</taxon>
        <taxon>Bacillati</taxon>
        <taxon>Actinomycetota</taxon>
        <taxon>Actinomycetes</taxon>
        <taxon>Mycobacteriales</taxon>
        <taxon>Nocardiaceae</taxon>
        <taxon>Nocardia</taxon>
    </lineage>
</organism>
<gene>
    <name evidence="1" type="ORF">F3087_05115</name>
</gene>